<sequence length="318" mass="32261">MPVLVRHGPGPAPPGAAPGGRAGEDARAGSGVGALRPSARGGRAAVAARRGRTAVTAPAARRRGAAPPARAVGPALTARCGGAAGTTLDRGAALAGRGRGTGRVGRSALAARYGRTVPPTPRHVKRLGALGRDPAPSARRGRVVRAVRRRRAAVAVRHRNAATPGPAGLCGGPARAARRGHVARAARRRSAVPPFLGGAPARGGVGRVVRRGRPLGLLGGSLLCQRALPMSRSAEGVATALETHSMPVPGITRRGKIHHATIWCVTRSQFFGNSCGSTSPALDGGPLGGYTHHAYCSPTGQAVWRGEAELVCPEPSRT</sequence>
<protein>
    <submittedName>
        <fullName evidence="2">Uncharacterized protein</fullName>
    </submittedName>
</protein>
<feature type="region of interest" description="Disordered" evidence="1">
    <location>
        <begin position="1"/>
        <end position="71"/>
    </location>
</feature>
<feature type="compositionally biased region" description="Low complexity" evidence="1">
    <location>
        <begin position="39"/>
        <end position="71"/>
    </location>
</feature>
<dbReference type="KEGG" id="scy:SCATT_23100"/>
<dbReference type="EMBL" id="CP003219">
    <property type="protein sequence ID" value="AEW94681.1"/>
    <property type="molecule type" value="Genomic_DNA"/>
</dbReference>
<organism evidence="2 3">
    <name type="scientific">Streptantibioticus cattleyicolor (strain ATCC 35852 / DSM 46488 / JCM 4925 / NBRC 14057 / NRRL 8057)</name>
    <name type="common">Streptomyces cattleya</name>
    <dbReference type="NCBI Taxonomy" id="1003195"/>
    <lineage>
        <taxon>Bacteria</taxon>
        <taxon>Bacillati</taxon>
        <taxon>Actinomycetota</taxon>
        <taxon>Actinomycetes</taxon>
        <taxon>Kitasatosporales</taxon>
        <taxon>Streptomycetaceae</taxon>
        <taxon>Streptantibioticus</taxon>
    </lineage>
</organism>
<evidence type="ECO:0000256" key="1">
    <source>
        <dbReference type="SAM" id="MobiDB-lite"/>
    </source>
</evidence>
<evidence type="ECO:0000313" key="3">
    <source>
        <dbReference type="Proteomes" id="UP000007842"/>
    </source>
</evidence>
<dbReference type="Proteomes" id="UP000007842">
    <property type="component" value="Chromosome"/>
</dbReference>
<proteinExistence type="predicted"/>
<keyword evidence="3" id="KW-1185">Reference proteome</keyword>
<dbReference type="PATRIC" id="fig|1003195.29.peg.2315"/>
<evidence type="ECO:0000313" key="2">
    <source>
        <dbReference type="EMBL" id="AEW94681.1"/>
    </source>
</evidence>
<name>G8WQE9_STREN</name>
<dbReference type="AlphaFoldDB" id="G8WQE9"/>
<dbReference type="STRING" id="1003195.SCATT_23100"/>
<dbReference type="HOGENOM" id="CLU_874101_0_0_11"/>
<accession>G8WQE9</accession>
<reference evidence="3" key="1">
    <citation type="submission" date="2011-12" db="EMBL/GenBank/DDBJ databases">
        <title>Complete genome sequence of Streptomyces cattleya strain DSM 46488.</title>
        <authorList>
            <person name="Ou H.-Y."/>
            <person name="Li P."/>
            <person name="Zhao C."/>
            <person name="O'Hagan D."/>
            <person name="Deng Z."/>
        </authorList>
    </citation>
    <scope>NUCLEOTIDE SEQUENCE [LARGE SCALE GENOMIC DNA]</scope>
    <source>
        <strain evidence="3">ATCC 35852 / DSM 46488 / JCM 4925 / NBRC 14057 / NRRL 8057</strain>
    </source>
</reference>
<gene>
    <name evidence="2" type="ordered locus">SCATT_23100</name>
</gene>
<feature type="region of interest" description="Disordered" evidence="1">
    <location>
        <begin position="116"/>
        <end position="141"/>
    </location>
</feature>